<dbReference type="GO" id="GO:0020037">
    <property type="term" value="F:heme binding"/>
    <property type="evidence" value="ECO:0007669"/>
    <property type="project" value="InterPro"/>
</dbReference>
<protein>
    <submittedName>
        <fullName evidence="4">Aste57867_259 protein</fullName>
    </submittedName>
</protein>
<gene>
    <name evidence="4" type="primary">Aste57867_259</name>
    <name evidence="3" type="ORF">As57867_000259</name>
    <name evidence="4" type="ORF">ASTE57867_259</name>
</gene>
<dbReference type="GO" id="GO:0019825">
    <property type="term" value="F:oxygen binding"/>
    <property type="evidence" value="ECO:0007669"/>
    <property type="project" value="InterPro"/>
</dbReference>
<dbReference type="Pfam" id="PF00042">
    <property type="entry name" value="Globin"/>
    <property type="match status" value="1"/>
</dbReference>
<reference evidence="3" key="2">
    <citation type="submission" date="2019-06" db="EMBL/GenBank/DDBJ databases">
        <title>Genomics analysis of Aphanomyces spp. identifies a new class of oomycete effector associated with host adaptation.</title>
        <authorList>
            <person name="Gaulin E."/>
        </authorList>
    </citation>
    <scope>NUCLEOTIDE SEQUENCE</scope>
    <source>
        <strain evidence="3">CBS 578.67</strain>
    </source>
</reference>
<feature type="domain" description="Globin" evidence="2">
    <location>
        <begin position="92"/>
        <end position="195"/>
    </location>
</feature>
<keyword evidence="1" id="KW-0813">Transport</keyword>
<evidence type="ECO:0000259" key="2">
    <source>
        <dbReference type="Pfam" id="PF00042"/>
    </source>
</evidence>
<dbReference type="Gene3D" id="1.10.490.10">
    <property type="entry name" value="Globins"/>
    <property type="match status" value="1"/>
</dbReference>
<keyword evidence="5" id="KW-1185">Reference proteome</keyword>
<keyword evidence="1" id="KW-0408">Iron</keyword>
<evidence type="ECO:0000256" key="1">
    <source>
        <dbReference type="RuleBase" id="RU000356"/>
    </source>
</evidence>
<comment type="similarity">
    <text evidence="1">Belongs to the globin family.</text>
</comment>
<dbReference type="EMBL" id="CAADRA010000010">
    <property type="protein sequence ID" value="VFT77485.1"/>
    <property type="molecule type" value="Genomic_DNA"/>
</dbReference>
<organism evidence="4 5">
    <name type="scientific">Aphanomyces stellatus</name>
    <dbReference type="NCBI Taxonomy" id="120398"/>
    <lineage>
        <taxon>Eukaryota</taxon>
        <taxon>Sar</taxon>
        <taxon>Stramenopiles</taxon>
        <taxon>Oomycota</taxon>
        <taxon>Saprolegniomycetes</taxon>
        <taxon>Saprolegniales</taxon>
        <taxon>Verrucalvaceae</taxon>
        <taxon>Aphanomyces</taxon>
    </lineage>
</organism>
<dbReference type="InterPro" id="IPR012292">
    <property type="entry name" value="Globin/Proto"/>
</dbReference>
<dbReference type="Proteomes" id="UP000332933">
    <property type="component" value="Unassembled WGS sequence"/>
</dbReference>
<dbReference type="InterPro" id="IPR000971">
    <property type="entry name" value="Globin"/>
</dbReference>
<reference evidence="4 5" key="1">
    <citation type="submission" date="2019-03" db="EMBL/GenBank/DDBJ databases">
        <authorList>
            <person name="Gaulin E."/>
            <person name="Dumas B."/>
        </authorList>
    </citation>
    <scope>NUCLEOTIDE SEQUENCE [LARGE SCALE GENOMIC DNA]</scope>
    <source>
        <strain evidence="4">CBS 568.67</strain>
    </source>
</reference>
<sequence length="255" mass="29167">MGNTAMKRRNNVIRLVAADEPDVVLDDLSTFAFGLALGHEVQHYMPPQFPLLPVVTKARMDLCVKTWDMIRHATTDKMKSYGKPGIVLFYDEFFYRLFQRDTTFQVVFSNSRERGEVLIKALMFILSMRAENEGTIESMKNRCRFLGHRHRGFSKVRPHHFAAYTMTCIEVMMYWLGAEASPLVGEAWSNVVGFVLRYLLEPYLYCRTDPYECYQNTTIAAVREITESTAAAKTAASSISREDSLVEAKLAGFKK</sequence>
<accession>A0A485K2D1</accession>
<keyword evidence="1" id="KW-0479">Metal-binding</keyword>
<evidence type="ECO:0000313" key="4">
    <source>
        <dbReference type="EMBL" id="VFT77485.1"/>
    </source>
</evidence>
<proteinExistence type="inferred from homology"/>
<dbReference type="SUPFAM" id="SSF46458">
    <property type="entry name" value="Globin-like"/>
    <property type="match status" value="1"/>
</dbReference>
<dbReference type="OrthoDB" id="64065at2759"/>
<evidence type="ECO:0000313" key="5">
    <source>
        <dbReference type="Proteomes" id="UP000332933"/>
    </source>
</evidence>
<dbReference type="GO" id="GO:0005344">
    <property type="term" value="F:oxygen carrier activity"/>
    <property type="evidence" value="ECO:0007669"/>
    <property type="project" value="UniProtKB-KW"/>
</dbReference>
<keyword evidence="1" id="KW-0349">Heme</keyword>
<dbReference type="InterPro" id="IPR044399">
    <property type="entry name" value="Mb-like_M"/>
</dbReference>
<evidence type="ECO:0000313" key="3">
    <source>
        <dbReference type="EMBL" id="KAF0720540.1"/>
    </source>
</evidence>
<dbReference type="InterPro" id="IPR009050">
    <property type="entry name" value="Globin-like_sf"/>
</dbReference>
<dbReference type="CDD" id="cd01040">
    <property type="entry name" value="Mb-like"/>
    <property type="match status" value="1"/>
</dbReference>
<dbReference type="EMBL" id="VJMH01000010">
    <property type="protein sequence ID" value="KAF0720540.1"/>
    <property type="molecule type" value="Genomic_DNA"/>
</dbReference>
<dbReference type="AlphaFoldDB" id="A0A485K2D1"/>
<keyword evidence="1" id="KW-0561">Oxygen transport</keyword>
<name>A0A485K2D1_9STRA</name>